<feature type="chain" id="PRO_5012692640" evidence="1">
    <location>
        <begin position="20"/>
        <end position="258"/>
    </location>
</feature>
<keyword evidence="1" id="KW-0732">Signal</keyword>
<keyword evidence="3" id="KW-1185">Reference proteome</keyword>
<feature type="signal peptide" evidence="1">
    <location>
        <begin position="1"/>
        <end position="19"/>
    </location>
</feature>
<protein>
    <submittedName>
        <fullName evidence="2">Uncharacterized protein</fullName>
    </submittedName>
</protein>
<organism evidence="2 3">
    <name type="scientific">Acinetobacter puyangensis</name>
    <dbReference type="NCBI Taxonomy" id="1096779"/>
    <lineage>
        <taxon>Bacteria</taxon>
        <taxon>Pseudomonadati</taxon>
        <taxon>Pseudomonadota</taxon>
        <taxon>Gammaproteobacteria</taxon>
        <taxon>Moraxellales</taxon>
        <taxon>Moraxellaceae</taxon>
        <taxon>Acinetobacter</taxon>
    </lineage>
</organism>
<dbReference type="OrthoDB" id="6695901at2"/>
<evidence type="ECO:0000313" key="2">
    <source>
        <dbReference type="EMBL" id="SNX43592.1"/>
    </source>
</evidence>
<name>A0A240E4S2_9GAMM</name>
<proteinExistence type="predicted"/>
<reference evidence="3" key="1">
    <citation type="submission" date="2016-09" db="EMBL/GenBank/DDBJ databases">
        <authorList>
            <person name="Varghese N."/>
            <person name="Submissions S."/>
        </authorList>
    </citation>
    <scope>NUCLEOTIDE SEQUENCE [LARGE SCALE GENOMIC DNA]</scope>
    <source>
        <strain evidence="3">ANC 4466</strain>
    </source>
</reference>
<sequence>MLKIILCSTLCILSGHGYADLQALDNEDLNTVHAQAGADLSLYLSLNHKQDGTYQLTDLCSTTGSTYEQCRLGLAFNSRYHNGEYVDREGNVHNASGAIITGSAIEGRKLWLVMKGLQGTIDLQHVGLDGTDLTYTEKGGSQTIVKSAIQLSFDPQRPIVIRNFGFESLSVEMDSAVETNAANIPGYWQKNTSGTGLNKLTNGKYDYSTPVTVGGLTYNSDSFDHGREVGFTGMLMNANLVMNGTIKVFGCDGSHPRC</sequence>
<dbReference type="EMBL" id="OANT01000001">
    <property type="protein sequence ID" value="SNX43592.1"/>
    <property type="molecule type" value="Genomic_DNA"/>
</dbReference>
<dbReference type="RefSeq" id="WP_097077866.1">
    <property type="nucleotide sequence ID" value="NZ_BAABHT010000020.1"/>
</dbReference>
<evidence type="ECO:0000256" key="1">
    <source>
        <dbReference type="SAM" id="SignalP"/>
    </source>
</evidence>
<dbReference type="AlphaFoldDB" id="A0A240E4S2"/>
<gene>
    <name evidence="2" type="ORF">SAMN05421731_101634</name>
</gene>
<evidence type="ECO:0000313" key="3">
    <source>
        <dbReference type="Proteomes" id="UP000219042"/>
    </source>
</evidence>
<dbReference type="Proteomes" id="UP000219042">
    <property type="component" value="Unassembled WGS sequence"/>
</dbReference>
<accession>A0A240E4S2</accession>